<reference evidence="1" key="1">
    <citation type="submission" date="2021-10" db="EMBL/GenBank/DDBJ databases">
        <title>Tropical sea cucumber genome reveals ecological adaptation and Cuvierian tubules defense mechanism.</title>
        <authorList>
            <person name="Chen T."/>
        </authorList>
    </citation>
    <scope>NUCLEOTIDE SEQUENCE</scope>
    <source>
        <strain evidence="1">Nanhai2018</strain>
        <tissue evidence="1">Muscle</tissue>
    </source>
</reference>
<dbReference type="AlphaFoldDB" id="A0A9Q1BJS9"/>
<gene>
    <name evidence="1" type="ORF">HOLleu_29836</name>
</gene>
<evidence type="ECO:0000313" key="2">
    <source>
        <dbReference type="Proteomes" id="UP001152320"/>
    </source>
</evidence>
<proteinExistence type="predicted"/>
<organism evidence="1 2">
    <name type="scientific">Holothuria leucospilota</name>
    <name type="common">Black long sea cucumber</name>
    <name type="synonym">Mertensiothuria leucospilota</name>
    <dbReference type="NCBI Taxonomy" id="206669"/>
    <lineage>
        <taxon>Eukaryota</taxon>
        <taxon>Metazoa</taxon>
        <taxon>Echinodermata</taxon>
        <taxon>Eleutherozoa</taxon>
        <taxon>Echinozoa</taxon>
        <taxon>Holothuroidea</taxon>
        <taxon>Aspidochirotacea</taxon>
        <taxon>Aspidochirotida</taxon>
        <taxon>Holothuriidae</taxon>
        <taxon>Holothuria</taxon>
    </lineage>
</organism>
<keyword evidence="2" id="KW-1185">Reference proteome</keyword>
<name>A0A9Q1BJS9_HOLLE</name>
<protein>
    <submittedName>
        <fullName evidence="1">Uncharacterized protein</fullName>
    </submittedName>
</protein>
<evidence type="ECO:0000313" key="1">
    <source>
        <dbReference type="EMBL" id="KAJ8027784.1"/>
    </source>
</evidence>
<sequence>MHGLDHKAEGRQSGEIVAIDAKNKPVAYSAVNKVKTEKTSNETQRTDEIVSTDVVEHIPKYEDVQKAK</sequence>
<comment type="caution">
    <text evidence="1">The sequence shown here is derived from an EMBL/GenBank/DDBJ whole genome shotgun (WGS) entry which is preliminary data.</text>
</comment>
<accession>A0A9Q1BJS9</accession>
<dbReference type="EMBL" id="JAIZAY010000015">
    <property type="protein sequence ID" value="KAJ8027784.1"/>
    <property type="molecule type" value="Genomic_DNA"/>
</dbReference>
<dbReference type="Proteomes" id="UP001152320">
    <property type="component" value="Chromosome 15"/>
</dbReference>